<evidence type="ECO:0000256" key="1">
    <source>
        <dbReference type="SAM" id="MobiDB-lite"/>
    </source>
</evidence>
<dbReference type="RefSeq" id="WP_305108147.1">
    <property type="nucleotide sequence ID" value="NZ_JAUTWS010000080.1"/>
</dbReference>
<feature type="compositionally biased region" description="Basic and acidic residues" evidence="1">
    <location>
        <begin position="42"/>
        <end position="56"/>
    </location>
</feature>
<reference evidence="2 3" key="1">
    <citation type="submission" date="2023-08" db="EMBL/GenBank/DDBJ databases">
        <title>The draft genome sequence of Paracraurococcus sp. LOR1-02.</title>
        <authorList>
            <person name="Kingkaew E."/>
            <person name="Tanasupawat S."/>
        </authorList>
    </citation>
    <scope>NUCLEOTIDE SEQUENCE [LARGE SCALE GENOMIC DNA]</scope>
    <source>
        <strain evidence="2 3">LOR1-02</strain>
    </source>
</reference>
<proteinExistence type="predicted"/>
<dbReference type="EMBL" id="JAUTWS010000080">
    <property type="protein sequence ID" value="MDO9713288.1"/>
    <property type="molecule type" value="Genomic_DNA"/>
</dbReference>
<feature type="region of interest" description="Disordered" evidence="1">
    <location>
        <begin position="1"/>
        <end position="63"/>
    </location>
</feature>
<comment type="caution">
    <text evidence="2">The sequence shown here is derived from an EMBL/GenBank/DDBJ whole genome shotgun (WGS) entry which is preliminary data.</text>
</comment>
<evidence type="ECO:0000313" key="3">
    <source>
        <dbReference type="Proteomes" id="UP001243009"/>
    </source>
</evidence>
<sequence length="63" mass="6681">MSRKAPVAERSAPASRPPQKDGPDTSDIADSRPGTRLGTLRDAIERAKARESKDRPASPAGRA</sequence>
<dbReference type="Proteomes" id="UP001243009">
    <property type="component" value="Unassembled WGS sequence"/>
</dbReference>
<accession>A0ABT9EBF4</accession>
<organism evidence="2 3">
    <name type="scientific">Paracraurococcus lichenis</name>
    <dbReference type="NCBI Taxonomy" id="3064888"/>
    <lineage>
        <taxon>Bacteria</taxon>
        <taxon>Pseudomonadati</taxon>
        <taxon>Pseudomonadota</taxon>
        <taxon>Alphaproteobacteria</taxon>
        <taxon>Acetobacterales</taxon>
        <taxon>Roseomonadaceae</taxon>
        <taxon>Paracraurococcus</taxon>
    </lineage>
</organism>
<protein>
    <submittedName>
        <fullName evidence="2">Uncharacterized protein</fullName>
    </submittedName>
</protein>
<keyword evidence="3" id="KW-1185">Reference proteome</keyword>
<gene>
    <name evidence="2" type="ORF">Q7A36_33480</name>
</gene>
<name>A0ABT9EBF4_9PROT</name>
<evidence type="ECO:0000313" key="2">
    <source>
        <dbReference type="EMBL" id="MDO9713288.1"/>
    </source>
</evidence>